<evidence type="ECO:0000313" key="3">
    <source>
        <dbReference type="Proteomes" id="UP000637720"/>
    </source>
</evidence>
<keyword evidence="3" id="KW-1185">Reference proteome</keyword>
<proteinExistence type="predicted"/>
<accession>A0A8J3FCJ8</accession>
<dbReference type="InterPro" id="IPR054467">
    <property type="entry name" value="YkoP-like_dom"/>
</dbReference>
<dbReference type="Pfam" id="PF22790">
    <property type="entry name" value="YkoP"/>
    <property type="match status" value="1"/>
</dbReference>
<gene>
    <name evidence="2" type="primary">ykoP</name>
    <name evidence="2" type="ORF">GCM10007043_13360</name>
</gene>
<dbReference type="RefSeq" id="WP_188817276.1">
    <property type="nucleotide sequence ID" value="NZ_BMOF01000023.1"/>
</dbReference>
<protein>
    <recommendedName>
        <fullName evidence="1">YkoP-like domain-containing protein</fullName>
    </recommendedName>
</protein>
<evidence type="ECO:0000259" key="1">
    <source>
        <dbReference type="Pfam" id="PF22790"/>
    </source>
</evidence>
<comment type="caution">
    <text evidence="2">The sequence shown here is derived from an EMBL/GenBank/DDBJ whole genome shotgun (WGS) entry which is preliminary data.</text>
</comment>
<reference evidence="2" key="1">
    <citation type="journal article" date="2014" name="Int. J. Syst. Evol. Microbiol.">
        <title>Complete genome sequence of Corynebacterium casei LMG S-19264T (=DSM 44701T), isolated from a smear-ripened cheese.</title>
        <authorList>
            <consortium name="US DOE Joint Genome Institute (JGI-PGF)"/>
            <person name="Walter F."/>
            <person name="Albersmeier A."/>
            <person name="Kalinowski J."/>
            <person name="Ruckert C."/>
        </authorList>
    </citation>
    <scope>NUCLEOTIDE SEQUENCE</scope>
    <source>
        <strain evidence="2">JCM 14719</strain>
    </source>
</reference>
<organism evidence="2 3">
    <name type="scientific">Calditerricola satsumensis</name>
    <dbReference type="NCBI Taxonomy" id="373054"/>
    <lineage>
        <taxon>Bacteria</taxon>
        <taxon>Bacillati</taxon>
        <taxon>Bacillota</taxon>
        <taxon>Bacilli</taxon>
        <taxon>Bacillales</taxon>
        <taxon>Bacillaceae</taxon>
        <taxon>Calditerricola</taxon>
    </lineage>
</organism>
<reference evidence="2" key="2">
    <citation type="submission" date="2020-09" db="EMBL/GenBank/DDBJ databases">
        <authorList>
            <person name="Sun Q."/>
            <person name="Ohkuma M."/>
        </authorList>
    </citation>
    <scope>NUCLEOTIDE SEQUENCE</scope>
    <source>
        <strain evidence="2">JCM 14719</strain>
    </source>
</reference>
<dbReference type="Proteomes" id="UP000637720">
    <property type="component" value="Unassembled WGS sequence"/>
</dbReference>
<evidence type="ECO:0000313" key="2">
    <source>
        <dbReference type="EMBL" id="GGK00646.1"/>
    </source>
</evidence>
<feature type="domain" description="YkoP-like" evidence="1">
    <location>
        <begin position="4"/>
        <end position="183"/>
    </location>
</feature>
<name>A0A8J3FCJ8_9BACI</name>
<sequence>MNGGLLAAWRWWDAVYQRCTRLQYVEKGENLFRVVLLKYHGDPLTTRDGVRIQPGDWILKLHLHNLLVAETLRKAPPGSQLGIRVLREIRRSLPGLARYVASHPRRCEIKGLMGTTFLYRGAESLGFDVCDVPPTLYFRYKNYYLKGLLWLMHPEGYKRLAEKKNYLIIRRVYMSTDELLRRYL</sequence>
<dbReference type="AlphaFoldDB" id="A0A8J3FCJ8"/>
<dbReference type="EMBL" id="BMOF01000023">
    <property type="protein sequence ID" value="GGK00646.1"/>
    <property type="molecule type" value="Genomic_DNA"/>
</dbReference>